<evidence type="ECO:0000313" key="3">
    <source>
        <dbReference type="Proteomes" id="UP000287651"/>
    </source>
</evidence>
<keyword evidence="1" id="KW-0472">Membrane</keyword>
<gene>
    <name evidence="2" type="ORF">B296_00039226</name>
</gene>
<dbReference type="InterPro" id="IPR033334">
    <property type="entry name" value="LNG1/2"/>
</dbReference>
<comment type="caution">
    <text evidence="2">The sequence shown here is derived from an EMBL/GenBank/DDBJ whole genome shotgun (WGS) entry which is preliminary data.</text>
</comment>
<dbReference type="PANTHER" id="PTHR31680:SF4">
    <property type="entry name" value="LONGIFOLIA PROTEIN"/>
    <property type="match status" value="1"/>
</dbReference>
<keyword evidence="1" id="KW-1133">Transmembrane helix</keyword>
<dbReference type="AlphaFoldDB" id="A0A426ZU69"/>
<dbReference type="PANTHER" id="PTHR31680">
    <property type="entry name" value="LONGIFOLIA PROTEIN"/>
    <property type="match status" value="1"/>
</dbReference>
<name>A0A426ZU69_ENSVE</name>
<organism evidence="2 3">
    <name type="scientific">Ensete ventricosum</name>
    <name type="common">Abyssinian banana</name>
    <name type="synonym">Musa ensete</name>
    <dbReference type="NCBI Taxonomy" id="4639"/>
    <lineage>
        <taxon>Eukaryota</taxon>
        <taxon>Viridiplantae</taxon>
        <taxon>Streptophyta</taxon>
        <taxon>Embryophyta</taxon>
        <taxon>Tracheophyta</taxon>
        <taxon>Spermatophyta</taxon>
        <taxon>Magnoliopsida</taxon>
        <taxon>Liliopsida</taxon>
        <taxon>Zingiberales</taxon>
        <taxon>Musaceae</taxon>
        <taxon>Ensete</taxon>
    </lineage>
</organism>
<dbReference type="GO" id="GO:0051513">
    <property type="term" value="P:regulation of monopolar cell growth"/>
    <property type="evidence" value="ECO:0007669"/>
    <property type="project" value="InterPro"/>
</dbReference>
<proteinExistence type="predicted"/>
<reference evidence="2 3" key="1">
    <citation type="journal article" date="2014" name="Agronomy (Basel)">
        <title>A Draft Genome Sequence for Ensete ventricosum, the Drought-Tolerant Tree Against Hunger.</title>
        <authorList>
            <person name="Harrison J."/>
            <person name="Moore K.A."/>
            <person name="Paszkiewicz K."/>
            <person name="Jones T."/>
            <person name="Grant M."/>
            <person name="Ambacheew D."/>
            <person name="Muzemil S."/>
            <person name="Studholme D.J."/>
        </authorList>
    </citation>
    <scope>NUCLEOTIDE SEQUENCE [LARGE SCALE GENOMIC DNA]</scope>
</reference>
<protein>
    <submittedName>
        <fullName evidence="2">Uncharacterized protein</fullName>
    </submittedName>
</protein>
<evidence type="ECO:0000313" key="2">
    <source>
        <dbReference type="EMBL" id="RRT67505.1"/>
    </source>
</evidence>
<dbReference type="EMBL" id="AMZH03005023">
    <property type="protein sequence ID" value="RRT67505.1"/>
    <property type="molecule type" value="Genomic_DNA"/>
</dbReference>
<feature type="transmembrane region" description="Helical" evidence="1">
    <location>
        <begin position="53"/>
        <end position="69"/>
    </location>
</feature>
<dbReference type="Proteomes" id="UP000287651">
    <property type="component" value="Unassembled WGS sequence"/>
</dbReference>
<accession>A0A426ZU69</accession>
<keyword evidence="1" id="KW-0812">Transmembrane</keyword>
<sequence length="160" mass="17850">MVRACSQGSLDEGLFVHEDGLLGDELSAVGSASPSPGHRHLAPFNKSLVTRRVVVPFIVTVMVISWMITQMRGRETWSSEFSGKDILLHPSSWSGASRRLEKLKLPAKQMNMFAEENPDLQKQIGCPTGILRMFGRHHFLTGRHLNDHNHKKLLSGTNPL</sequence>
<evidence type="ECO:0000256" key="1">
    <source>
        <dbReference type="SAM" id="Phobius"/>
    </source>
</evidence>